<dbReference type="Proteomes" id="UP000326921">
    <property type="component" value="Chromosome"/>
</dbReference>
<dbReference type="InterPro" id="IPR039426">
    <property type="entry name" value="TonB-dep_rcpt-like"/>
</dbReference>
<dbReference type="SUPFAM" id="SSF56935">
    <property type="entry name" value="Porins"/>
    <property type="match status" value="1"/>
</dbReference>
<evidence type="ECO:0000256" key="1">
    <source>
        <dbReference type="ARBA" id="ARBA00004571"/>
    </source>
</evidence>
<evidence type="ECO:0000313" key="10">
    <source>
        <dbReference type="EMBL" id="QGA26952.1"/>
    </source>
</evidence>
<dbReference type="Gene3D" id="2.40.170.20">
    <property type="entry name" value="TonB-dependent receptor, beta-barrel domain"/>
    <property type="match status" value="1"/>
</dbReference>
<keyword evidence="2" id="KW-0813">Transport</keyword>
<evidence type="ECO:0000256" key="5">
    <source>
        <dbReference type="ARBA" id="ARBA00022729"/>
    </source>
</evidence>
<proteinExistence type="predicted"/>
<keyword evidence="6" id="KW-0472">Membrane</keyword>
<feature type="signal peptide" evidence="8">
    <location>
        <begin position="1"/>
        <end position="19"/>
    </location>
</feature>
<organism evidence="10 11">
    <name type="scientific">Sphingobacterium zhuxiongii</name>
    <dbReference type="NCBI Taxonomy" id="2662364"/>
    <lineage>
        <taxon>Bacteria</taxon>
        <taxon>Pseudomonadati</taxon>
        <taxon>Bacteroidota</taxon>
        <taxon>Sphingobacteriia</taxon>
        <taxon>Sphingobacteriales</taxon>
        <taxon>Sphingobacteriaceae</taxon>
        <taxon>Sphingobacterium</taxon>
    </lineage>
</organism>
<dbReference type="GO" id="GO:0015344">
    <property type="term" value="F:siderophore uptake transmembrane transporter activity"/>
    <property type="evidence" value="ECO:0007669"/>
    <property type="project" value="TreeGrafter"/>
</dbReference>
<keyword evidence="7" id="KW-0998">Cell outer membrane</keyword>
<evidence type="ECO:0000256" key="8">
    <source>
        <dbReference type="SAM" id="SignalP"/>
    </source>
</evidence>
<evidence type="ECO:0000256" key="6">
    <source>
        <dbReference type="ARBA" id="ARBA00023136"/>
    </source>
</evidence>
<keyword evidence="4" id="KW-0812">Transmembrane</keyword>
<keyword evidence="3" id="KW-1134">Transmembrane beta strand</keyword>
<feature type="chain" id="PRO_5024861697" evidence="8">
    <location>
        <begin position="20"/>
        <end position="740"/>
    </location>
</feature>
<dbReference type="PANTHER" id="PTHR30069:SF29">
    <property type="entry name" value="HEMOGLOBIN AND HEMOGLOBIN-HAPTOGLOBIN-BINDING PROTEIN 1-RELATED"/>
    <property type="match status" value="1"/>
</dbReference>
<dbReference type="Pfam" id="PF14905">
    <property type="entry name" value="OMP_b-brl_3"/>
    <property type="match status" value="1"/>
</dbReference>
<dbReference type="KEGG" id="sphe:GFH32_11775"/>
<evidence type="ECO:0000256" key="4">
    <source>
        <dbReference type="ARBA" id="ARBA00022692"/>
    </source>
</evidence>
<dbReference type="GO" id="GO:0044718">
    <property type="term" value="P:siderophore transmembrane transport"/>
    <property type="evidence" value="ECO:0007669"/>
    <property type="project" value="TreeGrafter"/>
</dbReference>
<sequence>MKHTLFFIIPLIFCSSLNAQTIKGKVYFDNNTVEYASIRVFNKSDSLLGSYLSDRVGYFQSKKFVDIEDFKIHVSHVGAVAYQKQFKSIDLLKPIVIHLEKKTIDTVEISINKNNSILDLNKRIFRFNQDDFIKNTTADIAMNKGPGVIFADGIGLKLDGSQLVKLYVDGIETSNIQLKSIDISDIDRIEIINNSTARFNAEGNFAIINVITKPRKHSFYKGRVGFTKGLLLKRTGIDPSFSFKREKWLIKTELNYYNYDQETNIDIFRNTLNVPYRQNNYRETEIKQLNADINIKYDVDTTSFIFLKSNYYLYKLLGETTGNINDVQFANHSIDKYWIFSTDLVYDKKMNNAILSLKAKYNLYRKNDFYKIENNQLLSNSINSGLSDISIEANYNHKPNFFIKTQHDFGLKYVNREYLIVDSDNYKQRNYGLYSDWNIRLNEKIDISPSLFLDISNNDVNNKINTYVSFLPSFNISYKPGKTNRVSFAYTRKINRPNPMDLNENIIVIDPTTVLRGNVNLKQSSLNTLNLSYSSPYKKNYFSTNIYYSFNRNAVFQNIENIQDILIYTKDNIGDVQRVGIMVGHDMFIRKGMNLYTSIGANYSSLDKNGNNPTFNSGYGFIGTVNFSAKVFKKITTNLLFDYNSRRYDLYSMTKERPFTSLLMSTNILKDKINVRCSYVDLFKVNAKREIHLMTPNFTQSTYQNRNFSNLNLSVIYMFGKKFSDSANAKTTKYDDIELR</sequence>
<evidence type="ECO:0000313" key="11">
    <source>
        <dbReference type="Proteomes" id="UP000326921"/>
    </source>
</evidence>
<dbReference type="InterPro" id="IPR036942">
    <property type="entry name" value="Beta-barrel_TonB_sf"/>
</dbReference>
<evidence type="ECO:0000256" key="7">
    <source>
        <dbReference type="ARBA" id="ARBA00023237"/>
    </source>
</evidence>
<dbReference type="PANTHER" id="PTHR30069">
    <property type="entry name" value="TONB-DEPENDENT OUTER MEMBRANE RECEPTOR"/>
    <property type="match status" value="1"/>
</dbReference>
<name>A0A5Q0QGX4_9SPHI</name>
<keyword evidence="5 8" id="KW-0732">Signal</keyword>
<dbReference type="EMBL" id="CP045652">
    <property type="protein sequence ID" value="QGA26952.1"/>
    <property type="molecule type" value="Genomic_DNA"/>
</dbReference>
<dbReference type="InterPro" id="IPR041700">
    <property type="entry name" value="OMP_b-brl_3"/>
</dbReference>
<gene>
    <name evidence="10" type="ORF">GFH32_11775</name>
</gene>
<comment type="subcellular location">
    <subcellularLocation>
        <location evidence="1">Cell outer membrane</location>
        <topology evidence="1">Multi-pass membrane protein</topology>
    </subcellularLocation>
</comment>
<dbReference type="GO" id="GO:0009279">
    <property type="term" value="C:cell outer membrane"/>
    <property type="evidence" value="ECO:0007669"/>
    <property type="project" value="UniProtKB-SubCell"/>
</dbReference>
<dbReference type="AlphaFoldDB" id="A0A5Q0QGX4"/>
<dbReference type="RefSeq" id="WP_153511794.1">
    <property type="nucleotide sequence ID" value="NZ_CP045652.1"/>
</dbReference>
<evidence type="ECO:0000256" key="3">
    <source>
        <dbReference type="ARBA" id="ARBA00022452"/>
    </source>
</evidence>
<evidence type="ECO:0000256" key="2">
    <source>
        <dbReference type="ARBA" id="ARBA00022448"/>
    </source>
</evidence>
<protein>
    <submittedName>
        <fullName evidence="10">Outer membrane beta-barrel protein</fullName>
    </submittedName>
</protein>
<reference evidence="10 11" key="1">
    <citation type="submission" date="2019-10" db="EMBL/GenBank/DDBJ databases">
        <authorList>
            <person name="Dong K."/>
        </authorList>
    </citation>
    <scope>NUCLEOTIDE SEQUENCE [LARGE SCALE GENOMIC DNA]</scope>
    <source>
        <strain evidence="11">dk4302</strain>
    </source>
</reference>
<feature type="domain" description="Outer membrane protein beta-barrel" evidence="9">
    <location>
        <begin position="457"/>
        <end position="717"/>
    </location>
</feature>
<accession>A0A5Q0QGX4</accession>
<evidence type="ECO:0000259" key="9">
    <source>
        <dbReference type="Pfam" id="PF14905"/>
    </source>
</evidence>
<keyword evidence="11" id="KW-1185">Reference proteome</keyword>